<dbReference type="InterPro" id="IPR017972">
    <property type="entry name" value="Cyt_P450_CS"/>
</dbReference>
<dbReference type="GO" id="GO:0005506">
    <property type="term" value="F:iron ion binding"/>
    <property type="evidence" value="ECO:0007669"/>
    <property type="project" value="InterPro"/>
</dbReference>
<evidence type="ECO:0000256" key="6">
    <source>
        <dbReference type="RuleBase" id="RU000461"/>
    </source>
</evidence>
<dbReference type="PRINTS" id="PR00385">
    <property type="entry name" value="P450"/>
</dbReference>
<evidence type="ECO:0000256" key="4">
    <source>
        <dbReference type="ARBA" id="ARBA00023004"/>
    </source>
</evidence>
<dbReference type="PROSITE" id="PS00086">
    <property type="entry name" value="CYTOCHROME_P450"/>
    <property type="match status" value="1"/>
</dbReference>
<dbReference type="Pfam" id="PF00067">
    <property type="entry name" value="p450"/>
    <property type="match status" value="1"/>
</dbReference>
<dbReference type="FunFam" id="1.10.630.10:FF:000050">
    <property type="entry name" value="Cytochrome P450 monooxygenase"/>
    <property type="match status" value="1"/>
</dbReference>
<evidence type="ECO:0000313" key="7">
    <source>
        <dbReference type="EMBL" id="SMQ45703.1"/>
    </source>
</evidence>
<comment type="cofactor">
    <cofactor evidence="1 5">
        <name>heme</name>
        <dbReference type="ChEBI" id="CHEBI:30413"/>
    </cofactor>
</comment>
<keyword evidence="6" id="KW-0560">Oxidoreductase</keyword>
<keyword evidence="5 6" id="KW-0349">Heme</keyword>
<gene>
    <name evidence="7" type="ORF">ZT3D7_G848</name>
</gene>
<dbReference type="PANTHER" id="PTHR24305:SF232">
    <property type="entry name" value="P450, PUTATIVE (EUROFUNG)-RELATED"/>
    <property type="match status" value="1"/>
</dbReference>
<evidence type="ECO:0000313" key="8">
    <source>
        <dbReference type="Proteomes" id="UP000215127"/>
    </source>
</evidence>
<dbReference type="AlphaFoldDB" id="A0A1X7RE72"/>
<dbReference type="GO" id="GO:0004497">
    <property type="term" value="F:monooxygenase activity"/>
    <property type="evidence" value="ECO:0007669"/>
    <property type="project" value="UniProtKB-KW"/>
</dbReference>
<accession>A0A1X7RE72</accession>
<comment type="similarity">
    <text evidence="2 6">Belongs to the cytochrome P450 family.</text>
</comment>
<name>A0A1X7RE72_ZYMT9</name>
<evidence type="ECO:0000256" key="1">
    <source>
        <dbReference type="ARBA" id="ARBA00001971"/>
    </source>
</evidence>
<dbReference type="STRING" id="1276538.A0A1X7RE72"/>
<dbReference type="GO" id="GO:0020037">
    <property type="term" value="F:heme binding"/>
    <property type="evidence" value="ECO:0007669"/>
    <property type="project" value="InterPro"/>
</dbReference>
<proteinExistence type="inferred from homology"/>
<dbReference type="PRINTS" id="PR00463">
    <property type="entry name" value="EP450I"/>
</dbReference>
<reference evidence="7 8" key="1">
    <citation type="submission" date="2016-06" db="EMBL/GenBank/DDBJ databases">
        <authorList>
            <person name="Kjaerup R.B."/>
            <person name="Dalgaard T.S."/>
            <person name="Juul-Madsen H.R."/>
        </authorList>
    </citation>
    <scope>NUCLEOTIDE SEQUENCE [LARGE SCALE GENOMIC DNA]</scope>
</reference>
<dbReference type="InterPro" id="IPR002401">
    <property type="entry name" value="Cyt_P450_E_grp-I"/>
</dbReference>
<organism evidence="7 8">
    <name type="scientific">Zymoseptoria tritici (strain ST99CH_3D7)</name>
    <dbReference type="NCBI Taxonomy" id="1276538"/>
    <lineage>
        <taxon>Eukaryota</taxon>
        <taxon>Fungi</taxon>
        <taxon>Dikarya</taxon>
        <taxon>Ascomycota</taxon>
        <taxon>Pezizomycotina</taxon>
        <taxon>Dothideomycetes</taxon>
        <taxon>Dothideomycetidae</taxon>
        <taxon>Mycosphaerellales</taxon>
        <taxon>Mycosphaerellaceae</taxon>
        <taxon>Zymoseptoria</taxon>
    </lineage>
</organism>
<dbReference type="SUPFAM" id="SSF48264">
    <property type="entry name" value="Cytochrome P450"/>
    <property type="match status" value="1"/>
</dbReference>
<dbReference type="Gene3D" id="1.10.630.10">
    <property type="entry name" value="Cytochrome P450"/>
    <property type="match status" value="1"/>
</dbReference>
<keyword evidence="6" id="KW-0503">Monooxygenase</keyword>
<sequence length="547" mass="62052">MSLHALGGDRSRGPWRPPRRAVPTVKATYVYPVDLLGFRRARWSSFNSIHLLRNKYHNGLNQYPAAHPLASYTDWWRYFDVSKRRAQHTHLDAHSKHGDIVRLGPNVLSFSDPKAIKIIYGLNKGMTKSDFYPVQRAVAGGRALPSLFATKDEGYHARYRRCINSAFSMSSLIEYEPLVDSTMNVFIEQTKRRYCDTGLTCKFSQWLQFYAFDVIGELTWSKRLGFVERAEDVDNIVSFVSGFLDYCAPVGQMPWLDFVWEKNPLRLLLQRWGVSKTVFPVTKFALARSAERGSEMDKIRQHGAVEKSTKGIDLLTKFTLAQHDHPDFMTDKQVLASCTSMIFAGSETTAISLSSIFTHLLQNPRAYAALMAELDAATLAGTIEPRSNNRVSWSESQKLPYLDAVIQESFRLHPAPGLILERVVPASGMDILGTHVPGGTIVGCNAWVLHRRPEVFGADVNAFRPERWLEAKPDQLREMKASMFQFGAGARTCIGKNISLLEMYKLVPTFLRNFEVTLEDRVKTTNAWFVRMEFHARFKPRDQATGA</sequence>
<protein>
    <submittedName>
        <fullName evidence="7">Uncharacterized protein</fullName>
    </submittedName>
</protein>
<dbReference type="EMBL" id="LT853692">
    <property type="protein sequence ID" value="SMQ45703.1"/>
    <property type="molecule type" value="Genomic_DNA"/>
</dbReference>
<keyword evidence="4 5" id="KW-0408">Iron</keyword>
<dbReference type="PANTHER" id="PTHR24305">
    <property type="entry name" value="CYTOCHROME P450"/>
    <property type="match status" value="1"/>
</dbReference>
<keyword evidence="8" id="KW-1185">Reference proteome</keyword>
<dbReference type="Proteomes" id="UP000215127">
    <property type="component" value="Chromosome 1"/>
</dbReference>
<feature type="binding site" description="axial binding residue" evidence="5">
    <location>
        <position position="493"/>
    </location>
    <ligand>
        <name>heme</name>
        <dbReference type="ChEBI" id="CHEBI:30413"/>
    </ligand>
    <ligandPart>
        <name>Fe</name>
        <dbReference type="ChEBI" id="CHEBI:18248"/>
    </ligandPart>
</feature>
<evidence type="ECO:0000256" key="5">
    <source>
        <dbReference type="PIRSR" id="PIRSR602401-1"/>
    </source>
</evidence>
<keyword evidence="3 5" id="KW-0479">Metal-binding</keyword>
<dbReference type="InterPro" id="IPR050121">
    <property type="entry name" value="Cytochrome_P450_monoxygenase"/>
</dbReference>
<dbReference type="InterPro" id="IPR036396">
    <property type="entry name" value="Cyt_P450_sf"/>
</dbReference>
<dbReference type="CDD" id="cd11060">
    <property type="entry name" value="CYP57A1-like"/>
    <property type="match status" value="1"/>
</dbReference>
<dbReference type="GO" id="GO:0016705">
    <property type="term" value="F:oxidoreductase activity, acting on paired donors, with incorporation or reduction of molecular oxygen"/>
    <property type="evidence" value="ECO:0007669"/>
    <property type="project" value="InterPro"/>
</dbReference>
<evidence type="ECO:0000256" key="3">
    <source>
        <dbReference type="ARBA" id="ARBA00022723"/>
    </source>
</evidence>
<dbReference type="InterPro" id="IPR001128">
    <property type="entry name" value="Cyt_P450"/>
</dbReference>
<evidence type="ECO:0000256" key="2">
    <source>
        <dbReference type="ARBA" id="ARBA00010617"/>
    </source>
</evidence>